<protein>
    <submittedName>
        <fullName evidence="2">Uncharacterized protein DUF397</fullName>
    </submittedName>
</protein>
<accession>A0A561UIX6</accession>
<evidence type="ECO:0000259" key="1">
    <source>
        <dbReference type="Pfam" id="PF04149"/>
    </source>
</evidence>
<gene>
    <name evidence="2" type="ORF">FHX73_113149</name>
</gene>
<evidence type="ECO:0000313" key="2">
    <source>
        <dbReference type="EMBL" id="TWF99306.1"/>
    </source>
</evidence>
<keyword evidence="3" id="KW-1185">Reference proteome</keyword>
<organism evidence="2 3">
    <name type="scientific">Kitasatospora viridis</name>
    <dbReference type="NCBI Taxonomy" id="281105"/>
    <lineage>
        <taxon>Bacteria</taxon>
        <taxon>Bacillati</taxon>
        <taxon>Actinomycetota</taxon>
        <taxon>Actinomycetes</taxon>
        <taxon>Kitasatosporales</taxon>
        <taxon>Streptomycetaceae</taxon>
        <taxon>Kitasatospora</taxon>
    </lineage>
</organism>
<proteinExistence type="predicted"/>
<reference evidence="2 3" key="1">
    <citation type="submission" date="2019-06" db="EMBL/GenBank/DDBJ databases">
        <title>Sequencing the genomes of 1000 actinobacteria strains.</title>
        <authorList>
            <person name="Klenk H.-P."/>
        </authorList>
    </citation>
    <scope>NUCLEOTIDE SEQUENCE [LARGE SCALE GENOMIC DNA]</scope>
    <source>
        <strain evidence="2 3">DSM 44826</strain>
    </source>
</reference>
<dbReference type="Pfam" id="PF04149">
    <property type="entry name" value="DUF397"/>
    <property type="match status" value="1"/>
</dbReference>
<dbReference type="AlphaFoldDB" id="A0A561UIX6"/>
<dbReference type="OrthoDB" id="3872778at2"/>
<comment type="caution">
    <text evidence="2">The sequence shown here is derived from an EMBL/GenBank/DDBJ whole genome shotgun (WGS) entry which is preliminary data.</text>
</comment>
<feature type="domain" description="DUF397" evidence="1">
    <location>
        <begin position="5"/>
        <end position="55"/>
    </location>
</feature>
<sequence length="63" mass="6837">MMPRTQWRKSSYSGGTANDCVEVALAHPAVRDSKDPDGPALVFTPDAWSAFLTELQSTTTPLL</sequence>
<dbReference type="RefSeq" id="WP_145905598.1">
    <property type="nucleotide sequence ID" value="NZ_BAAAMZ010000015.1"/>
</dbReference>
<dbReference type="EMBL" id="VIWT01000001">
    <property type="protein sequence ID" value="TWF99306.1"/>
    <property type="molecule type" value="Genomic_DNA"/>
</dbReference>
<dbReference type="Proteomes" id="UP000317940">
    <property type="component" value="Unassembled WGS sequence"/>
</dbReference>
<dbReference type="InterPro" id="IPR007278">
    <property type="entry name" value="DUF397"/>
</dbReference>
<name>A0A561UIX6_9ACTN</name>
<evidence type="ECO:0000313" key="3">
    <source>
        <dbReference type="Proteomes" id="UP000317940"/>
    </source>
</evidence>